<accession>A0A7Y0L648</accession>
<dbReference type="AlphaFoldDB" id="A0A7Y0L648"/>
<dbReference type="PROSITE" id="PS50043">
    <property type="entry name" value="HTH_LUXR_2"/>
    <property type="match status" value="1"/>
</dbReference>
<dbReference type="PANTHER" id="PTHR43214">
    <property type="entry name" value="TWO-COMPONENT RESPONSE REGULATOR"/>
    <property type="match status" value="1"/>
</dbReference>
<dbReference type="GO" id="GO:0006355">
    <property type="term" value="P:regulation of DNA-templated transcription"/>
    <property type="evidence" value="ECO:0007669"/>
    <property type="project" value="InterPro"/>
</dbReference>
<evidence type="ECO:0000256" key="2">
    <source>
        <dbReference type="ARBA" id="ARBA00022553"/>
    </source>
</evidence>
<evidence type="ECO:0000259" key="9">
    <source>
        <dbReference type="PROSITE" id="PS50110"/>
    </source>
</evidence>
<evidence type="ECO:0000256" key="7">
    <source>
        <dbReference type="PROSITE-ProRule" id="PRU00169"/>
    </source>
</evidence>
<keyword evidence="3" id="KW-0805">Transcription regulation</keyword>
<dbReference type="SMART" id="SM00421">
    <property type="entry name" value="HTH_LUXR"/>
    <property type="match status" value="1"/>
</dbReference>
<dbReference type="Pfam" id="PF00196">
    <property type="entry name" value="GerE"/>
    <property type="match status" value="1"/>
</dbReference>
<evidence type="ECO:0000256" key="3">
    <source>
        <dbReference type="ARBA" id="ARBA00023015"/>
    </source>
</evidence>
<dbReference type="InterPro" id="IPR011006">
    <property type="entry name" value="CheY-like_superfamily"/>
</dbReference>
<dbReference type="CDD" id="cd06170">
    <property type="entry name" value="LuxR_C_like"/>
    <property type="match status" value="1"/>
</dbReference>
<dbReference type="PROSITE" id="PS00622">
    <property type="entry name" value="HTH_LUXR_1"/>
    <property type="match status" value="1"/>
</dbReference>
<dbReference type="InterPro" id="IPR000792">
    <property type="entry name" value="Tscrpt_reg_LuxR_C"/>
</dbReference>
<dbReference type="GO" id="GO:0003677">
    <property type="term" value="F:DNA binding"/>
    <property type="evidence" value="ECO:0007669"/>
    <property type="project" value="UniProtKB-KW"/>
</dbReference>
<keyword evidence="5" id="KW-0804">Transcription</keyword>
<keyword evidence="4" id="KW-0238">DNA-binding</keyword>
<feature type="domain" description="HTH luxR-type" evidence="8">
    <location>
        <begin position="141"/>
        <end position="206"/>
    </location>
</feature>
<organism evidence="10 11">
    <name type="scientific">Sulfobacillus harzensis</name>
    <dbReference type="NCBI Taxonomy" id="2729629"/>
    <lineage>
        <taxon>Bacteria</taxon>
        <taxon>Bacillati</taxon>
        <taxon>Bacillota</taxon>
        <taxon>Clostridia</taxon>
        <taxon>Eubacteriales</taxon>
        <taxon>Clostridiales Family XVII. Incertae Sedis</taxon>
        <taxon>Sulfobacillus</taxon>
    </lineage>
</organism>
<evidence type="ECO:0000313" key="11">
    <source>
        <dbReference type="Proteomes" id="UP000533476"/>
    </source>
</evidence>
<dbReference type="EMBL" id="JABBVZ010000079">
    <property type="protein sequence ID" value="NMP24023.1"/>
    <property type="molecule type" value="Genomic_DNA"/>
</dbReference>
<reference evidence="10 11" key="1">
    <citation type="submission" date="2020-04" db="EMBL/GenBank/DDBJ databases">
        <authorList>
            <person name="Zhang R."/>
            <person name="Schippers A."/>
        </authorList>
    </citation>
    <scope>NUCLEOTIDE SEQUENCE [LARGE SCALE GENOMIC DNA]</scope>
    <source>
        <strain evidence="10 11">DSM 109850</strain>
    </source>
</reference>
<dbReference type="PROSITE" id="PS50110">
    <property type="entry name" value="RESPONSE_REGULATORY"/>
    <property type="match status" value="1"/>
</dbReference>
<dbReference type="PRINTS" id="PR00038">
    <property type="entry name" value="HTHLUXR"/>
</dbReference>
<dbReference type="Pfam" id="PF00072">
    <property type="entry name" value="Response_reg"/>
    <property type="match status" value="1"/>
</dbReference>
<proteinExistence type="predicted"/>
<dbReference type="PANTHER" id="PTHR43214:SF37">
    <property type="entry name" value="TRANSCRIPTIONAL REGULATORY PROTEIN YDFI"/>
    <property type="match status" value="1"/>
</dbReference>
<dbReference type="CDD" id="cd17535">
    <property type="entry name" value="REC_NarL-like"/>
    <property type="match status" value="1"/>
</dbReference>
<protein>
    <recommendedName>
        <fullName evidence="1">Stage 0 sporulation protein A homolog</fullName>
    </recommendedName>
</protein>
<dbReference type="InterPro" id="IPR058245">
    <property type="entry name" value="NreC/VraR/RcsB-like_REC"/>
</dbReference>
<evidence type="ECO:0000256" key="5">
    <source>
        <dbReference type="ARBA" id="ARBA00023163"/>
    </source>
</evidence>
<sequence length="210" mass="22952">MLVDDHALFRSALKSLLADQPDMEVAAEAAGGREAVRLAGTVRPDLVLMDINMADGDGVEATRMIKDRYPEMEVLMLTASDDDELLLDAVRAGASGYLLKHMEPESFLTEIRRRLSGEGTISLDVAAKIVHAVAVKSHAGETSRFEHLSEREQEVLSLVGRGLTNREIADVLNIAENTVKNHLRSILQKLGLENRVQAAAYAIRHGMVDA</sequence>
<evidence type="ECO:0000256" key="4">
    <source>
        <dbReference type="ARBA" id="ARBA00023125"/>
    </source>
</evidence>
<keyword evidence="2 7" id="KW-0597">Phosphoprotein</keyword>
<comment type="caution">
    <text evidence="10">The sequence shown here is derived from an EMBL/GenBank/DDBJ whole genome shotgun (WGS) entry which is preliminary data.</text>
</comment>
<evidence type="ECO:0000256" key="6">
    <source>
        <dbReference type="ARBA" id="ARBA00024867"/>
    </source>
</evidence>
<dbReference type="Gene3D" id="3.40.50.2300">
    <property type="match status" value="1"/>
</dbReference>
<feature type="modified residue" description="4-aspartylphosphate" evidence="7">
    <location>
        <position position="50"/>
    </location>
</feature>
<dbReference type="SMART" id="SM00448">
    <property type="entry name" value="REC"/>
    <property type="match status" value="1"/>
</dbReference>
<evidence type="ECO:0000256" key="1">
    <source>
        <dbReference type="ARBA" id="ARBA00018672"/>
    </source>
</evidence>
<gene>
    <name evidence="10" type="ORF">HIJ39_16950</name>
</gene>
<evidence type="ECO:0000313" key="10">
    <source>
        <dbReference type="EMBL" id="NMP24023.1"/>
    </source>
</evidence>
<dbReference type="GO" id="GO:0000160">
    <property type="term" value="P:phosphorelay signal transduction system"/>
    <property type="evidence" value="ECO:0007669"/>
    <property type="project" value="InterPro"/>
</dbReference>
<name>A0A7Y0L648_9FIRM</name>
<keyword evidence="11" id="KW-1185">Reference proteome</keyword>
<evidence type="ECO:0000259" key="8">
    <source>
        <dbReference type="PROSITE" id="PS50043"/>
    </source>
</evidence>
<dbReference type="Proteomes" id="UP000533476">
    <property type="component" value="Unassembled WGS sequence"/>
</dbReference>
<feature type="domain" description="Response regulatory" evidence="9">
    <location>
        <begin position="1"/>
        <end position="115"/>
    </location>
</feature>
<dbReference type="InterPro" id="IPR039420">
    <property type="entry name" value="WalR-like"/>
</dbReference>
<dbReference type="InterPro" id="IPR001789">
    <property type="entry name" value="Sig_transdc_resp-reg_receiver"/>
</dbReference>
<comment type="function">
    <text evidence="6">May play the central regulatory role in sporulation. It may be an element of the effector pathway responsible for the activation of sporulation genes in response to nutritional stress. Spo0A may act in concert with spo0H (a sigma factor) to control the expression of some genes that are critical to the sporulation process.</text>
</comment>
<dbReference type="SUPFAM" id="SSF52172">
    <property type="entry name" value="CheY-like"/>
    <property type="match status" value="1"/>
</dbReference>